<dbReference type="InterPro" id="IPR020040">
    <property type="entry name" value="Ribosomal_uL6_a/b-dom"/>
</dbReference>
<dbReference type="InterPro" id="IPR036789">
    <property type="entry name" value="Ribosomal_uL6-like_a/b-dom_sf"/>
</dbReference>
<dbReference type="Gene3D" id="3.90.930.12">
    <property type="entry name" value="Ribosomal protein L6, alpha-beta domain"/>
    <property type="match status" value="2"/>
</dbReference>
<dbReference type="SUPFAM" id="SSF56053">
    <property type="entry name" value="Ribosomal protein L6"/>
    <property type="match status" value="2"/>
</dbReference>
<protein>
    <submittedName>
        <fullName evidence="6">Ribosomal protein L6</fullName>
    </submittedName>
</protein>
<evidence type="ECO:0000259" key="5">
    <source>
        <dbReference type="Pfam" id="PF00347"/>
    </source>
</evidence>
<dbReference type="Pfam" id="PF00347">
    <property type="entry name" value="Ribosomal_L6"/>
    <property type="match status" value="2"/>
</dbReference>
<sequence>MSRIGKKIIVLPKGIKAHIEASIIHISGPKGNLSHKVSNLIKVNLNTDNSTIKLTTIQDNKKAQEIHGLSRSIINNMVIGVSKGFEKKLNIQGVGYRSQNVDNNLILNVGYSHPVNIIPPKDISIKVENNINITVSGINKETVGQIAAKIRAVRPPEPYKGKGIRYQNEKVRRKVGKAGK</sequence>
<organism evidence="6">
    <name type="scientific">Pterothamnion crispum</name>
    <dbReference type="NCBI Taxonomy" id="1550583"/>
    <lineage>
        <taxon>Eukaryota</taxon>
        <taxon>Rhodophyta</taxon>
        <taxon>Florideophyceae</taxon>
        <taxon>Rhodymeniophycidae</taxon>
        <taxon>Ceramiales</taxon>
        <taxon>Ceramiaceae</taxon>
        <taxon>Pterothamnion</taxon>
    </lineage>
</organism>
<evidence type="ECO:0000256" key="1">
    <source>
        <dbReference type="ARBA" id="ARBA00009356"/>
    </source>
</evidence>
<reference evidence="6" key="2">
    <citation type="submission" date="2019-04" db="EMBL/GenBank/DDBJ databases">
        <authorList>
            <person name="Pasella M."/>
        </authorList>
    </citation>
    <scope>NUCLEOTIDE SEQUENCE</scope>
    <source>
        <strain evidence="6">29588_5</strain>
    </source>
</reference>
<dbReference type="GO" id="GO:0019843">
    <property type="term" value="F:rRNA binding"/>
    <property type="evidence" value="ECO:0007669"/>
    <property type="project" value="InterPro"/>
</dbReference>
<dbReference type="EMBL" id="MK814723">
    <property type="protein sequence ID" value="QCI08252.1"/>
    <property type="molecule type" value="Genomic_DNA"/>
</dbReference>
<dbReference type="InterPro" id="IPR002358">
    <property type="entry name" value="Ribosomal_uL6_CS"/>
</dbReference>
<proteinExistence type="inferred from homology"/>
<gene>
    <name evidence="6" type="primary">rpl6</name>
</gene>
<dbReference type="NCBIfam" id="TIGR03654">
    <property type="entry name" value="L6_bact"/>
    <property type="match status" value="1"/>
</dbReference>
<dbReference type="GO" id="GO:0003735">
    <property type="term" value="F:structural constituent of ribosome"/>
    <property type="evidence" value="ECO:0007669"/>
    <property type="project" value="InterPro"/>
</dbReference>
<dbReference type="PRINTS" id="PR00059">
    <property type="entry name" value="RIBOSOMALL6"/>
</dbReference>
<dbReference type="FunFam" id="3.90.930.12:FF:000001">
    <property type="entry name" value="50S ribosomal protein L6"/>
    <property type="match status" value="1"/>
</dbReference>
<dbReference type="GO" id="GO:0002181">
    <property type="term" value="P:cytoplasmic translation"/>
    <property type="evidence" value="ECO:0007669"/>
    <property type="project" value="TreeGrafter"/>
</dbReference>
<dbReference type="GO" id="GO:0022625">
    <property type="term" value="C:cytosolic large ribosomal subunit"/>
    <property type="evidence" value="ECO:0007669"/>
    <property type="project" value="TreeGrafter"/>
</dbReference>
<keyword evidence="3 4" id="KW-0687">Ribonucleoprotein</keyword>
<accession>A0A4D6WYQ6</accession>
<feature type="domain" description="Large ribosomal subunit protein uL6 alpha-beta" evidence="5">
    <location>
        <begin position="12"/>
        <end position="84"/>
    </location>
</feature>
<dbReference type="PIRSF" id="PIRSF002162">
    <property type="entry name" value="Ribosomal_L6"/>
    <property type="match status" value="1"/>
</dbReference>
<dbReference type="PANTHER" id="PTHR11655:SF14">
    <property type="entry name" value="LARGE RIBOSOMAL SUBUNIT PROTEIN UL6M"/>
    <property type="match status" value="1"/>
</dbReference>
<keyword evidence="2 4" id="KW-0689">Ribosomal protein</keyword>
<dbReference type="AlphaFoldDB" id="A0A4D6WYQ6"/>
<comment type="similarity">
    <text evidence="1 4">Belongs to the universal ribosomal protein uL6 family.</text>
</comment>
<evidence type="ECO:0000256" key="3">
    <source>
        <dbReference type="ARBA" id="ARBA00023274"/>
    </source>
</evidence>
<dbReference type="InterPro" id="IPR000702">
    <property type="entry name" value="Ribosomal_uL6-like"/>
</dbReference>
<geneLocation type="plastid" evidence="6"/>
<evidence type="ECO:0000256" key="4">
    <source>
        <dbReference type="RuleBase" id="RU003869"/>
    </source>
</evidence>
<feature type="domain" description="Large ribosomal subunit protein uL6 alpha-beta" evidence="5">
    <location>
        <begin position="93"/>
        <end position="166"/>
    </location>
</feature>
<evidence type="ECO:0000313" key="6">
    <source>
        <dbReference type="EMBL" id="QCI08252.1"/>
    </source>
</evidence>
<evidence type="ECO:0000256" key="2">
    <source>
        <dbReference type="ARBA" id="ARBA00022980"/>
    </source>
</evidence>
<dbReference type="InterPro" id="IPR019906">
    <property type="entry name" value="Ribosomal_uL6_bac-type"/>
</dbReference>
<keyword evidence="6" id="KW-0934">Plastid</keyword>
<dbReference type="HAMAP" id="MF_01365_B">
    <property type="entry name" value="Ribosomal_uL6_B"/>
    <property type="match status" value="1"/>
</dbReference>
<dbReference type="PROSITE" id="PS00525">
    <property type="entry name" value="RIBOSOMAL_L6_1"/>
    <property type="match status" value="1"/>
</dbReference>
<reference evidence="6" key="1">
    <citation type="journal article" date="2019" name="Mol. Phylogenet. Evol.">
        <title>Morphological evolution and classification of the red algal order Ceramiales inferred using plastid phylogenomics.</title>
        <authorList>
            <person name="Diaz-Tapia P."/>
            <person name="Pasella M.M."/>
            <person name="Verbruggen H."/>
            <person name="Maggs C.A."/>
        </authorList>
    </citation>
    <scope>NUCLEOTIDE SEQUENCE</scope>
    <source>
        <strain evidence="6">29588_5</strain>
    </source>
</reference>
<dbReference type="PANTHER" id="PTHR11655">
    <property type="entry name" value="60S/50S RIBOSOMAL PROTEIN L6/L9"/>
    <property type="match status" value="1"/>
</dbReference>
<name>A0A4D6WYQ6_9FLOR</name>